<sequence length="65" mass="7532">MYELTALWLFILIVCSLLLLFSCGLYAAVGVHRLADATQAGQEVYNEKKIQSPNRYARYIRHRDK</sequence>
<accession>A0ABS2GF43</accession>
<reference evidence="1 2" key="1">
    <citation type="journal article" date="2021" name="Sci. Rep.">
        <title>The distribution of antibiotic resistance genes in chicken gut microbiota commensals.</title>
        <authorList>
            <person name="Juricova H."/>
            <person name="Matiasovicova J."/>
            <person name="Kubasova T."/>
            <person name="Cejkova D."/>
            <person name="Rychlik I."/>
        </authorList>
    </citation>
    <scope>NUCLEOTIDE SEQUENCE [LARGE SCALE GENOMIC DNA]</scope>
    <source>
        <strain evidence="1 2">An537</strain>
    </source>
</reference>
<proteinExistence type="predicted"/>
<dbReference type="RefSeq" id="WP_205087224.1">
    <property type="nucleotide sequence ID" value="NZ_JACJLA010000001.1"/>
</dbReference>
<organism evidence="1 2">
    <name type="scientific">Veillonella magna</name>
    <dbReference type="NCBI Taxonomy" id="464322"/>
    <lineage>
        <taxon>Bacteria</taxon>
        <taxon>Bacillati</taxon>
        <taxon>Bacillota</taxon>
        <taxon>Negativicutes</taxon>
        <taxon>Veillonellales</taxon>
        <taxon>Veillonellaceae</taxon>
        <taxon>Veillonella</taxon>
    </lineage>
</organism>
<evidence type="ECO:0000313" key="1">
    <source>
        <dbReference type="EMBL" id="MBM6911908.1"/>
    </source>
</evidence>
<evidence type="ECO:0000313" key="2">
    <source>
        <dbReference type="Proteomes" id="UP000707138"/>
    </source>
</evidence>
<name>A0ABS2GF43_9FIRM</name>
<comment type="caution">
    <text evidence="1">The sequence shown here is derived from an EMBL/GenBank/DDBJ whole genome shotgun (WGS) entry which is preliminary data.</text>
</comment>
<keyword evidence="2" id="KW-1185">Reference proteome</keyword>
<dbReference type="Proteomes" id="UP000707138">
    <property type="component" value="Unassembled WGS sequence"/>
</dbReference>
<protein>
    <submittedName>
        <fullName evidence="1">Uncharacterized protein</fullName>
    </submittedName>
</protein>
<gene>
    <name evidence="1" type="ORF">H6A01_01020</name>
</gene>
<dbReference type="EMBL" id="JACJLA010000001">
    <property type="protein sequence ID" value="MBM6911908.1"/>
    <property type="molecule type" value="Genomic_DNA"/>
</dbReference>